<keyword evidence="1" id="KW-0812">Transmembrane</keyword>
<feature type="transmembrane region" description="Helical" evidence="1">
    <location>
        <begin position="57"/>
        <end position="79"/>
    </location>
</feature>
<dbReference type="EMBL" id="JAVCWF010000001">
    <property type="protein sequence ID" value="MDQ7936347.1"/>
    <property type="molecule type" value="Genomic_DNA"/>
</dbReference>
<sequence>MIRISLVILRVVTRYYKEGLMMLVDSQTSQYELLVTPAKTVSPGIFGALPQTDESQWWLLISLLGIICLLLVAIGLAWWRGHQVAKRGQ</sequence>
<dbReference type="RefSeq" id="WP_308702183.1">
    <property type="nucleotide sequence ID" value="NZ_AP027463.1"/>
</dbReference>
<reference evidence="2 3" key="1">
    <citation type="journal article" date="2023" name="Int. J. Syst. Evol. Microbiol.">
        <title>Lactiplantibacillus brownii sp. nov., a novel psychrotolerant species isolated from sauerkraut.</title>
        <authorList>
            <person name="Heng Y.C."/>
            <person name="Silvaraju S."/>
            <person name="Lee J.K.Y."/>
            <person name="Kittelmann S."/>
        </authorList>
    </citation>
    <scope>NUCLEOTIDE SEQUENCE [LARGE SCALE GENOMIC DNA]</scope>
    <source>
        <strain evidence="2 3">WILCCON 0030</strain>
    </source>
</reference>
<accession>A0ABU1A5U5</accession>
<proteinExistence type="predicted"/>
<evidence type="ECO:0000313" key="3">
    <source>
        <dbReference type="Proteomes" id="UP001227831"/>
    </source>
</evidence>
<evidence type="ECO:0000313" key="2">
    <source>
        <dbReference type="EMBL" id="MDQ7936347.1"/>
    </source>
</evidence>
<dbReference type="NCBIfam" id="TIGR01167">
    <property type="entry name" value="LPXTG_anchor"/>
    <property type="match status" value="1"/>
</dbReference>
<evidence type="ECO:0000256" key="1">
    <source>
        <dbReference type="SAM" id="Phobius"/>
    </source>
</evidence>
<protein>
    <submittedName>
        <fullName evidence="2">LPXTG cell wall anchor domain-containing protein</fullName>
    </submittedName>
</protein>
<keyword evidence="1" id="KW-1133">Transmembrane helix</keyword>
<keyword evidence="1" id="KW-0472">Membrane</keyword>
<name>A0ABU1A5U5_9LACO</name>
<keyword evidence="3" id="KW-1185">Reference proteome</keyword>
<comment type="caution">
    <text evidence="2">The sequence shown here is derived from an EMBL/GenBank/DDBJ whole genome shotgun (WGS) entry which is preliminary data.</text>
</comment>
<dbReference type="Proteomes" id="UP001227831">
    <property type="component" value="Unassembled WGS sequence"/>
</dbReference>
<organism evidence="2 3">
    <name type="scientific">Lactiplantibacillus brownii</name>
    <dbReference type="NCBI Taxonomy" id="3069269"/>
    <lineage>
        <taxon>Bacteria</taxon>
        <taxon>Bacillati</taxon>
        <taxon>Bacillota</taxon>
        <taxon>Bacilli</taxon>
        <taxon>Lactobacillales</taxon>
        <taxon>Lactobacillaceae</taxon>
        <taxon>Lactiplantibacillus</taxon>
    </lineage>
</organism>
<gene>
    <name evidence="2" type="ORF">RA086_01600</name>
</gene>